<dbReference type="FunFam" id="1.10.10.750:FF:000003">
    <property type="entry name" value="GTPase activating protein (Evi5)"/>
    <property type="match status" value="1"/>
</dbReference>
<dbReference type="SUPFAM" id="SSF47923">
    <property type="entry name" value="Ypt/Rab-GAP domain of gyp1p"/>
    <property type="match status" value="2"/>
</dbReference>
<feature type="compositionally biased region" description="Low complexity" evidence="4">
    <location>
        <begin position="834"/>
        <end position="850"/>
    </location>
</feature>
<dbReference type="InterPro" id="IPR035969">
    <property type="entry name" value="Rab-GAP_TBC_sf"/>
</dbReference>
<name>A0A8E2JB01_9PEZI</name>
<dbReference type="Gene3D" id="1.10.10.750">
    <property type="entry name" value="Ypt/Rab-GAP domain of gyp1p, domain 1"/>
    <property type="match status" value="1"/>
</dbReference>
<organism evidence="6 7">
    <name type="scientific">Lepidopterella palustris CBS 459.81</name>
    <dbReference type="NCBI Taxonomy" id="1314670"/>
    <lineage>
        <taxon>Eukaryota</taxon>
        <taxon>Fungi</taxon>
        <taxon>Dikarya</taxon>
        <taxon>Ascomycota</taxon>
        <taxon>Pezizomycotina</taxon>
        <taxon>Dothideomycetes</taxon>
        <taxon>Pleosporomycetidae</taxon>
        <taxon>Mytilinidiales</taxon>
        <taxon>Argynnaceae</taxon>
        <taxon>Lepidopterella</taxon>
    </lineage>
</organism>
<evidence type="ECO:0000256" key="1">
    <source>
        <dbReference type="ARBA" id="ARBA00022468"/>
    </source>
</evidence>
<dbReference type="SMART" id="SM00164">
    <property type="entry name" value="TBC"/>
    <property type="match status" value="1"/>
</dbReference>
<protein>
    <recommendedName>
        <fullName evidence="5">Rab-GAP TBC domain-containing protein</fullName>
    </recommendedName>
</protein>
<evidence type="ECO:0000256" key="3">
    <source>
        <dbReference type="SAM" id="Coils"/>
    </source>
</evidence>
<feature type="region of interest" description="Disordered" evidence="4">
    <location>
        <begin position="816"/>
        <end position="851"/>
    </location>
</feature>
<dbReference type="GO" id="GO:0005096">
    <property type="term" value="F:GTPase activator activity"/>
    <property type="evidence" value="ECO:0007669"/>
    <property type="project" value="UniProtKB-KW"/>
</dbReference>
<feature type="region of interest" description="Disordered" evidence="4">
    <location>
        <begin position="545"/>
        <end position="610"/>
    </location>
</feature>
<dbReference type="EMBL" id="KV745257">
    <property type="protein sequence ID" value="OCK75959.1"/>
    <property type="molecule type" value="Genomic_DNA"/>
</dbReference>
<feature type="region of interest" description="Disordered" evidence="4">
    <location>
        <begin position="775"/>
        <end position="801"/>
    </location>
</feature>
<feature type="region of interest" description="Disordered" evidence="4">
    <location>
        <begin position="103"/>
        <end position="157"/>
    </location>
</feature>
<proteinExistence type="predicted"/>
<evidence type="ECO:0000259" key="5">
    <source>
        <dbReference type="PROSITE" id="PS50086"/>
    </source>
</evidence>
<keyword evidence="1" id="KW-0343">GTPase activation</keyword>
<dbReference type="AlphaFoldDB" id="A0A8E2JB01"/>
<dbReference type="FunFam" id="1.10.8.270:FF:000001">
    <property type="entry name" value="TBC1 domain family member 1"/>
    <property type="match status" value="1"/>
</dbReference>
<dbReference type="PANTHER" id="PTHR47219:SF9">
    <property type="entry name" value="GTPASE ACTIVATING PROTEIN AND CENTROSOME-ASSOCIATED, ISOFORM B"/>
    <property type="match status" value="1"/>
</dbReference>
<feature type="compositionally biased region" description="Polar residues" evidence="4">
    <location>
        <begin position="116"/>
        <end position="134"/>
    </location>
</feature>
<feature type="region of interest" description="Disordered" evidence="4">
    <location>
        <begin position="173"/>
        <end position="192"/>
    </location>
</feature>
<feature type="compositionally biased region" description="Polar residues" evidence="4">
    <location>
        <begin position="28"/>
        <end position="47"/>
    </location>
</feature>
<feature type="compositionally biased region" description="Gly residues" evidence="4">
    <location>
        <begin position="946"/>
        <end position="958"/>
    </location>
</feature>
<feature type="compositionally biased region" description="Low complexity" evidence="4">
    <location>
        <begin position="959"/>
        <end position="973"/>
    </location>
</feature>
<dbReference type="OrthoDB" id="159449at2759"/>
<dbReference type="Gene3D" id="1.10.472.80">
    <property type="entry name" value="Ypt/Rab-GAP domain of gyp1p, domain 3"/>
    <property type="match status" value="1"/>
</dbReference>
<keyword evidence="7" id="KW-1185">Reference proteome</keyword>
<feature type="domain" description="Rab-GAP TBC" evidence="5">
    <location>
        <begin position="251"/>
        <end position="435"/>
    </location>
</feature>
<sequence length="1000" mass="110611">MDVENTETVHTAAEPAKRSPRTHIDSQPLPTDSMVTVSLSESDAGQITETEDEVTTTIPQPEITIEEKRFSSRPTSLHIMRGLNLESELQNRDADTRSTAELYIPSPLSAGELQVHTPTTSDRSRSNSNGSEQSARVDWDELEKTEEQEPREEGSDESMALLLARLEQENNALATNPKSGLKARDRSQSRPPSINQLKKLVQGQDPSSVRFSLLPSPPPMTELDFWAALVRDYPQTVQRLPTLTLNKIRGGIPAPLRGVVWQSMAGARDRLIEDQYEKLCGESSPYENIINKDIGRSFPGVEMFRDPEGEGQKMLGRVLKCFSLYDNKIGYCQGLGFLVGPLLMQMGDKEAFCVLVRLMEDYDLRNCFLPDLSGLHLRIYQFQRLLNHHMPQLAAHLDSLQVEAAYLSQWFLSFFAVTCPLPMLFRIYDVIFAEGASETIMRVALSIMRRNEKKILASHEFEEVMQLLLSRQLWDPYGRNAKSADELVNDFVSFTSVVTRDSLQSLEASFKEAQREEGAKNGIFPDVQKTASSFLGRLWAPSNPTTTKSASLSPGLSAPSRPVSFLRRTPSKQSIASTLNSIEGSSDSTTSFTSTAPTEATSRESSADALSIKSHAESLSAARMPAANKDKDLHSQIEDLLLALSDMQRQQSKLLEELEKEREERREDHRIVRTVVEHVRSTSPSDTTISRVVHRRATSLSSLFTEASQASSKTLLSSEVASLVDKLDTRFPLKQNSRQSAAFETKAYLRESLARSKEQLQLETTRTASLTRQLTDREKELSSAHDTLRETRHRLQESYAEKQRLERMIQDLRSNARKPSIPWSPDSNQDSAPSLSRSDTTETSTSVSSSGLREFKLGRAGSVKQQFAKRTSSLALQNVLSTENHTPADNETLLQELVTAKTAEAVARQELEEMRARFEGMRRMLGVQTPSAAGGSLGHRPSPSEGGSGSSSSGGGFFGSKLTATPSQTPGTAAAGGGGFWGWGKRSVSTGAATLKDEAK</sequence>
<accession>A0A8E2JB01</accession>
<keyword evidence="2 3" id="KW-0175">Coiled coil</keyword>
<evidence type="ECO:0000256" key="2">
    <source>
        <dbReference type="ARBA" id="ARBA00023054"/>
    </source>
</evidence>
<dbReference type="Proteomes" id="UP000250266">
    <property type="component" value="Unassembled WGS sequence"/>
</dbReference>
<feature type="compositionally biased region" description="Low complexity" evidence="4">
    <location>
        <begin position="549"/>
        <end position="560"/>
    </location>
</feature>
<dbReference type="Gene3D" id="1.10.8.270">
    <property type="entry name" value="putative rabgap domain of human tbc1 domain family member 14 like domains"/>
    <property type="match status" value="1"/>
</dbReference>
<dbReference type="GO" id="GO:0031267">
    <property type="term" value="F:small GTPase binding"/>
    <property type="evidence" value="ECO:0007669"/>
    <property type="project" value="TreeGrafter"/>
</dbReference>
<gene>
    <name evidence="6" type="ORF">K432DRAFT_408580</name>
</gene>
<dbReference type="Pfam" id="PF00566">
    <property type="entry name" value="RabGAP-TBC"/>
    <property type="match status" value="1"/>
</dbReference>
<dbReference type="PANTHER" id="PTHR47219">
    <property type="entry name" value="RAB GTPASE-ACTIVATING PROTEIN 1-LIKE"/>
    <property type="match status" value="1"/>
</dbReference>
<dbReference type="PROSITE" id="PS50086">
    <property type="entry name" value="TBC_RABGAP"/>
    <property type="match status" value="1"/>
</dbReference>
<feature type="coiled-coil region" evidence="3">
    <location>
        <begin position="637"/>
        <end position="675"/>
    </location>
</feature>
<dbReference type="FunFam" id="1.10.472.80:FF:000027">
    <property type="entry name" value="GTPase activating protein (Evi5)"/>
    <property type="match status" value="1"/>
</dbReference>
<feature type="region of interest" description="Disordered" evidence="4">
    <location>
        <begin position="929"/>
        <end position="983"/>
    </location>
</feature>
<reference evidence="6 7" key="1">
    <citation type="journal article" date="2016" name="Nat. Commun.">
        <title>Ectomycorrhizal ecology is imprinted in the genome of the dominant symbiotic fungus Cenococcum geophilum.</title>
        <authorList>
            <consortium name="DOE Joint Genome Institute"/>
            <person name="Peter M."/>
            <person name="Kohler A."/>
            <person name="Ohm R.A."/>
            <person name="Kuo A."/>
            <person name="Krutzmann J."/>
            <person name="Morin E."/>
            <person name="Arend M."/>
            <person name="Barry K.W."/>
            <person name="Binder M."/>
            <person name="Choi C."/>
            <person name="Clum A."/>
            <person name="Copeland A."/>
            <person name="Grisel N."/>
            <person name="Haridas S."/>
            <person name="Kipfer T."/>
            <person name="LaButti K."/>
            <person name="Lindquist E."/>
            <person name="Lipzen A."/>
            <person name="Maire R."/>
            <person name="Meier B."/>
            <person name="Mihaltcheva S."/>
            <person name="Molinier V."/>
            <person name="Murat C."/>
            <person name="Poggeler S."/>
            <person name="Quandt C.A."/>
            <person name="Sperisen C."/>
            <person name="Tritt A."/>
            <person name="Tisserant E."/>
            <person name="Crous P.W."/>
            <person name="Henrissat B."/>
            <person name="Nehls U."/>
            <person name="Egli S."/>
            <person name="Spatafora J.W."/>
            <person name="Grigoriev I.V."/>
            <person name="Martin F.M."/>
        </authorList>
    </citation>
    <scope>NUCLEOTIDE SEQUENCE [LARGE SCALE GENOMIC DNA]</scope>
    <source>
        <strain evidence="6 7">CBS 459.81</strain>
    </source>
</reference>
<feature type="compositionally biased region" description="Polar residues" evidence="4">
    <location>
        <begin position="571"/>
        <end position="584"/>
    </location>
</feature>
<dbReference type="InterPro" id="IPR000195">
    <property type="entry name" value="Rab-GAP-TBC_dom"/>
</dbReference>
<evidence type="ECO:0000313" key="7">
    <source>
        <dbReference type="Proteomes" id="UP000250266"/>
    </source>
</evidence>
<feature type="compositionally biased region" description="Low complexity" evidence="4">
    <location>
        <begin position="585"/>
        <end position="600"/>
    </location>
</feature>
<dbReference type="InterPro" id="IPR050302">
    <property type="entry name" value="Rab_GAP_TBC_domain"/>
</dbReference>
<feature type="region of interest" description="Disordered" evidence="4">
    <location>
        <begin position="1"/>
        <end position="74"/>
    </location>
</feature>
<evidence type="ECO:0000256" key="4">
    <source>
        <dbReference type="SAM" id="MobiDB-lite"/>
    </source>
</evidence>
<evidence type="ECO:0000313" key="6">
    <source>
        <dbReference type="EMBL" id="OCK75959.1"/>
    </source>
</evidence>